<protein>
    <recommendedName>
        <fullName evidence="3">F-box domain-containing protein</fullName>
    </recommendedName>
</protein>
<dbReference type="EMBL" id="CAJOBQ010000086">
    <property type="protein sequence ID" value="CAF4250450.1"/>
    <property type="molecule type" value="Genomic_DNA"/>
</dbReference>
<organism evidence="1 2">
    <name type="scientific">Rotaria socialis</name>
    <dbReference type="NCBI Taxonomy" id="392032"/>
    <lineage>
        <taxon>Eukaryota</taxon>
        <taxon>Metazoa</taxon>
        <taxon>Spiralia</taxon>
        <taxon>Gnathifera</taxon>
        <taxon>Rotifera</taxon>
        <taxon>Eurotatoria</taxon>
        <taxon>Bdelloidea</taxon>
        <taxon>Philodinida</taxon>
        <taxon>Philodinidae</taxon>
        <taxon>Rotaria</taxon>
    </lineage>
</organism>
<evidence type="ECO:0008006" key="3">
    <source>
        <dbReference type="Google" id="ProtNLM"/>
    </source>
</evidence>
<proteinExistence type="predicted"/>
<comment type="caution">
    <text evidence="1">The sequence shown here is derived from an EMBL/GenBank/DDBJ whole genome shotgun (WGS) entry which is preliminary data.</text>
</comment>
<gene>
    <name evidence="1" type="ORF">TSG867_LOCUS3049</name>
</gene>
<reference evidence="1" key="1">
    <citation type="submission" date="2021-02" db="EMBL/GenBank/DDBJ databases">
        <authorList>
            <person name="Nowell W R."/>
        </authorList>
    </citation>
    <scope>NUCLEOTIDE SEQUENCE</scope>
</reference>
<name>A0A820ELC4_9BILA</name>
<evidence type="ECO:0000313" key="2">
    <source>
        <dbReference type="Proteomes" id="UP000663862"/>
    </source>
</evidence>
<sequence>MHWFMFDFVPVELLHSIFDYLWTNEILNSFLNINDYLDNVIVNCNGSFLNFHSISRPLFDLICRRLRPNHVISLVLSDSNDTPGQCQLLFSRFSIEQFSHLRALTLINIDDDSESFFTGLDKIESLKFLEVTPKHYNRYLQIMPKLVRFVVKYQYVVYFESFIYITRIQLLHLRHSTLTNCSYFILKDIFRYAPMLVSLNISIMFESREQIENFVTINHGKSPIHLISLSVSIDVFSGYNWSSVIISRNHVEQFLVHTPRLRQLELIVDCDGNNNLSYGDRWERFIVERLPRLRTFYFKFKLENVYRNEQTVLGHFHTPFWLDKHRPWFVAYDRQRSLLFTVPHFAHRSIAYSEMPVLPHSTTLPIEQHARLYNMITELTFDSIKNEPDYCYKEVEKLVLIGLEINRALIDLSRVQYLSVNSSSWSLDMIVQLIWYSMPCLHYLSFNCRLSLKYSNSIIPLEQIRILQMPFFAYSANNENFDWIQLFPRVERLSITVNSCHELAILIDQFNNISYASFTVNNSCINVRRNLWEPRITREWLVRNTRRLTTLDNNSFTCRFDNNNIFKVYLWIGEDCKQQTTLLNTRASKTNNCHYYLGENSTNNMINDIQGMFSNNLRANL</sequence>
<accession>A0A820ELC4</accession>
<dbReference type="Proteomes" id="UP000663862">
    <property type="component" value="Unassembled WGS sequence"/>
</dbReference>
<dbReference type="AlphaFoldDB" id="A0A820ELC4"/>
<evidence type="ECO:0000313" key="1">
    <source>
        <dbReference type="EMBL" id="CAF4250450.1"/>
    </source>
</evidence>